<accession>C5FYF6</accession>
<protein>
    <submittedName>
        <fullName evidence="1">Uncharacterized protein</fullName>
    </submittedName>
</protein>
<sequence>MFTEQHRMVADICELVSQALYRGPWRRQTFFRRNWGWLAKITGDASSFIPEKHCIIFLIFYSLSPPLGQVLNRDSMLVCLLKQEELRYPERAVQRLCGQIFKDAPLVAVLPGLYFRLSILPLLNFISAANRCGLAFLAKWRILIYNHDTSVSLTIWSLFDGPNLRYNEPAVYRTDIFIHIAASQKNFGIVAVSLCLINTAIPNNLPLEKQEGISFCS</sequence>
<dbReference type="EMBL" id="DS995707">
    <property type="protein sequence ID" value="EEQ34554.1"/>
    <property type="molecule type" value="Genomic_DNA"/>
</dbReference>
<name>C5FYF6_ARTOC</name>
<dbReference type="Proteomes" id="UP000002035">
    <property type="component" value="Unassembled WGS sequence"/>
</dbReference>
<proteinExistence type="predicted"/>
<gene>
    <name evidence="1" type="ORF">MCYG_07373</name>
</gene>
<dbReference type="HOGENOM" id="CLU_1272010_0_0_1"/>
<dbReference type="AlphaFoldDB" id="C5FYF6"/>
<dbReference type="GeneID" id="9225779"/>
<evidence type="ECO:0000313" key="1">
    <source>
        <dbReference type="EMBL" id="EEQ34554.1"/>
    </source>
</evidence>
<keyword evidence="2" id="KW-1185">Reference proteome</keyword>
<reference evidence="2" key="1">
    <citation type="journal article" date="2012" name="MBio">
        <title>Comparative genome analysis of Trichophyton rubrum and related dermatophytes reveals candidate genes involved in infection.</title>
        <authorList>
            <person name="Martinez D.A."/>
            <person name="Oliver B.G."/>
            <person name="Graeser Y."/>
            <person name="Goldberg J.M."/>
            <person name="Li W."/>
            <person name="Martinez-Rossi N.M."/>
            <person name="Monod M."/>
            <person name="Shelest E."/>
            <person name="Barton R.C."/>
            <person name="Birch E."/>
            <person name="Brakhage A.A."/>
            <person name="Chen Z."/>
            <person name="Gurr S.J."/>
            <person name="Heiman D."/>
            <person name="Heitman J."/>
            <person name="Kosti I."/>
            <person name="Rossi A."/>
            <person name="Saif S."/>
            <person name="Samalova M."/>
            <person name="Saunders C.W."/>
            <person name="Shea T."/>
            <person name="Summerbell R.C."/>
            <person name="Xu J."/>
            <person name="Young S."/>
            <person name="Zeng Q."/>
            <person name="Birren B.W."/>
            <person name="Cuomo C.A."/>
            <person name="White T.C."/>
        </authorList>
    </citation>
    <scope>NUCLEOTIDE SEQUENCE [LARGE SCALE GENOMIC DNA]</scope>
    <source>
        <strain evidence="2">ATCC MYA-4605 / CBS 113480</strain>
    </source>
</reference>
<evidence type="ECO:0000313" key="2">
    <source>
        <dbReference type="Proteomes" id="UP000002035"/>
    </source>
</evidence>
<dbReference type="VEuPathDB" id="FungiDB:MCYG_07373"/>
<dbReference type="RefSeq" id="XP_002843590.1">
    <property type="nucleotide sequence ID" value="XM_002843544.1"/>
</dbReference>
<organism evidence="1 2">
    <name type="scientific">Arthroderma otae (strain ATCC MYA-4605 / CBS 113480)</name>
    <name type="common">Microsporum canis</name>
    <dbReference type="NCBI Taxonomy" id="554155"/>
    <lineage>
        <taxon>Eukaryota</taxon>
        <taxon>Fungi</taxon>
        <taxon>Dikarya</taxon>
        <taxon>Ascomycota</taxon>
        <taxon>Pezizomycotina</taxon>
        <taxon>Eurotiomycetes</taxon>
        <taxon>Eurotiomycetidae</taxon>
        <taxon>Onygenales</taxon>
        <taxon>Arthrodermataceae</taxon>
        <taxon>Microsporum</taxon>
    </lineage>
</organism>